<reference evidence="8 9" key="1">
    <citation type="submission" date="2018-10" db="EMBL/GenBank/DDBJ databases">
        <title>Comparative analysis of microorganisms from saline springs in Andes Mountain Range, Colombia.</title>
        <authorList>
            <person name="Rubin E."/>
        </authorList>
    </citation>
    <scope>NUCLEOTIDE SEQUENCE [LARGE SCALE GENOMIC DNA]</scope>
    <source>
        <strain evidence="8 9">USBA 36</strain>
    </source>
</reference>
<dbReference type="InterPro" id="IPR011961">
    <property type="entry name" value="RimM"/>
</dbReference>
<organism evidence="8 9">
    <name type="scientific">Oceanibaculum indicum</name>
    <dbReference type="NCBI Taxonomy" id="526216"/>
    <lineage>
        <taxon>Bacteria</taxon>
        <taxon>Pseudomonadati</taxon>
        <taxon>Pseudomonadota</taxon>
        <taxon>Alphaproteobacteria</taxon>
        <taxon>Rhodospirillales</taxon>
        <taxon>Oceanibaculaceae</taxon>
        <taxon>Oceanibaculum</taxon>
    </lineage>
</organism>
<comment type="function">
    <text evidence="5">An accessory protein needed during the final step in the assembly of 30S ribosomal subunit, possibly for assembly of the head region. Essential for efficient processing of 16S rRNA. May be needed both before and after RbfA during the maturation of 16S rRNA. It has affinity for free ribosomal 30S subunits but not for 70S ribosomes.</text>
</comment>
<keyword evidence="4 5" id="KW-0143">Chaperone</keyword>
<keyword evidence="2 5" id="KW-0690">Ribosome biogenesis</keyword>
<feature type="domain" description="RimM N-terminal" evidence="6">
    <location>
        <begin position="26"/>
        <end position="109"/>
    </location>
</feature>
<comment type="similarity">
    <text evidence="5">Belongs to the RimM family.</text>
</comment>
<dbReference type="PANTHER" id="PTHR33692">
    <property type="entry name" value="RIBOSOME MATURATION FACTOR RIMM"/>
    <property type="match status" value="1"/>
</dbReference>
<name>A0A420WBI9_9PROT</name>
<evidence type="ECO:0000256" key="3">
    <source>
        <dbReference type="ARBA" id="ARBA00022552"/>
    </source>
</evidence>
<comment type="domain">
    <text evidence="5">The PRC barrel domain binds ribosomal protein uS19.</text>
</comment>
<evidence type="ECO:0000256" key="5">
    <source>
        <dbReference type="HAMAP-Rule" id="MF_00014"/>
    </source>
</evidence>
<evidence type="ECO:0000256" key="2">
    <source>
        <dbReference type="ARBA" id="ARBA00022517"/>
    </source>
</evidence>
<dbReference type="PANTHER" id="PTHR33692:SF1">
    <property type="entry name" value="RIBOSOME MATURATION FACTOR RIMM"/>
    <property type="match status" value="1"/>
</dbReference>
<protein>
    <recommendedName>
        <fullName evidence="5">Ribosome maturation factor RimM</fullName>
    </recommendedName>
</protein>
<evidence type="ECO:0000256" key="4">
    <source>
        <dbReference type="ARBA" id="ARBA00023186"/>
    </source>
</evidence>
<proteinExistence type="inferred from homology"/>
<comment type="subunit">
    <text evidence="5">Binds ribosomal protein uS19.</text>
</comment>
<dbReference type="InterPro" id="IPR002676">
    <property type="entry name" value="RimM_N"/>
</dbReference>
<evidence type="ECO:0000259" key="7">
    <source>
        <dbReference type="Pfam" id="PF24986"/>
    </source>
</evidence>
<dbReference type="NCBIfam" id="TIGR02273">
    <property type="entry name" value="16S_RimM"/>
    <property type="match status" value="1"/>
</dbReference>
<dbReference type="InterPro" id="IPR011033">
    <property type="entry name" value="PRC_barrel-like_sf"/>
</dbReference>
<dbReference type="HAMAP" id="MF_00014">
    <property type="entry name" value="Ribosome_mat_RimM"/>
    <property type="match status" value="1"/>
</dbReference>
<dbReference type="Gene3D" id="2.40.30.60">
    <property type="entry name" value="RimM"/>
    <property type="match status" value="1"/>
</dbReference>
<feature type="domain" description="Ribosome maturation factor RimM PRC barrel" evidence="7">
    <location>
        <begin position="122"/>
        <end position="189"/>
    </location>
</feature>
<dbReference type="InterPro" id="IPR036976">
    <property type="entry name" value="RimM_N_sf"/>
</dbReference>
<dbReference type="InterPro" id="IPR056792">
    <property type="entry name" value="PRC_RimM"/>
</dbReference>
<dbReference type="Pfam" id="PF24986">
    <property type="entry name" value="PRC_RimM"/>
    <property type="match status" value="1"/>
</dbReference>
<dbReference type="EMBL" id="RBIG01000003">
    <property type="protein sequence ID" value="RKQ68374.1"/>
    <property type="molecule type" value="Genomic_DNA"/>
</dbReference>
<dbReference type="GO" id="GO:0006364">
    <property type="term" value="P:rRNA processing"/>
    <property type="evidence" value="ECO:0007669"/>
    <property type="project" value="UniProtKB-UniRule"/>
</dbReference>
<evidence type="ECO:0000259" key="6">
    <source>
        <dbReference type="Pfam" id="PF01782"/>
    </source>
</evidence>
<keyword evidence="3 5" id="KW-0698">rRNA processing</keyword>
<comment type="caution">
    <text evidence="8">The sequence shown here is derived from an EMBL/GenBank/DDBJ whole genome shotgun (WGS) entry which is preliminary data.</text>
</comment>
<comment type="subcellular location">
    <subcellularLocation>
        <location evidence="5">Cytoplasm</location>
    </subcellularLocation>
</comment>
<evidence type="ECO:0000256" key="1">
    <source>
        <dbReference type="ARBA" id="ARBA00022490"/>
    </source>
</evidence>
<evidence type="ECO:0000313" key="8">
    <source>
        <dbReference type="EMBL" id="RKQ68374.1"/>
    </source>
</evidence>
<dbReference type="Proteomes" id="UP000277424">
    <property type="component" value="Unassembled WGS sequence"/>
</dbReference>
<keyword evidence="1 5" id="KW-0963">Cytoplasm</keyword>
<evidence type="ECO:0000313" key="9">
    <source>
        <dbReference type="Proteomes" id="UP000277424"/>
    </source>
</evidence>
<dbReference type="GO" id="GO:0005840">
    <property type="term" value="C:ribosome"/>
    <property type="evidence" value="ECO:0007669"/>
    <property type="project" value="InterPro"/>
</dbReference>
<dbReference type="SUPFAM" id="SSF50346">
    <property type="entry name" value="PRC-barrel domain"/>
    <property type="match status" value="1"/>
</dbReference>
<dbReference type="AlphaFoldDB" id="A0A420WBI9"/>
<accession>A0A420WBI9</accession>
<dbReference type="GO" id="GO:0005737">
    <property type="term" value="C:cytoplasm"/>
    <property type="evidence" value="ECO:0007669"/>
    <property type="project" value="UniProtKB-SubCell"/>
</dbReference>
<dbReference type="OrthoDB" id="9788191at2"/>
<gene>
    <name evidence="5" type="primary">rimM</name>
    <name evidence="8" type="ORF">BCL74_2853</name>
</gene>
<dbReference type="SUPFAM" id="SSF50447">
    <property type="entry name" value="Translation proteins"/>
    <property type="match status" value="1"/>
</dbReference>
<dbReference type="GO" id="GO:0042274">
    <property type="term" value="P:ribosomal small subunit biogenesis"/>
    <property type="evidence" value="ECO:0007669"/>
    <property type="project" value="UniProtKB-UniRule"/>
</dbReference>
<dbReference type="GO" id="GO:0043022">
    <property type="term" value="F:ribosome binding"/>
    <property type="evidence" value="ECO:0007669"/>
    <property type="project" value="InterPro"/>
</dbReference>
<dbReference type="Pfam" id="PF01782">
    <property type="entry name" value="RimM"/>
    <property type="match status" value="1"/>
</dbReference>
<dbReference type="Gene3D" id="2.30.30.240">
    <property type="entry name" value="PRC-barrel domain"/>
    <property type="match status" value="1"/>
</dbReference>
<sequence>MASHPERQPAPAGAVDDGAAGQLVLLGIVVGAHGIRGQLRVRSFTGEPAAIFGYGMLLGKRRDSDAGRSLTLKPAGQPKGELVLASVSGVADRNAAEALKGLRLYISRDALPALEEDEFYHADLIGLVVDQVAGERLGTVKAVHDFGAGDVLEVIREEGGSVFLPFTRAVVPVVDIAGGRLVADPPAELLESGSAGEEDAE</sequence>
<dbReference type="InterPro" id="IPR009000">
    <property type="entry name" value="Transl_B-barrel_sf"/>
</dbReference>